<dbReference type="STRING" id="1081105.A0A167F8D4"/>
<dbReference type="PANTHER" id="PTHR46118">
    <property type="entry name" value="PROTEIN ABHD11"/>
    <property type="match status" value="1"/>
</dbReference>
<accession>A0A167F8D4</accession>
<evidence type="ECO:0000256" key="1">
    <source>
        <dbReference type="ARBA" id="ARBA00008645"/>
    </source>
</evidence>
<dbReference type="InterPro" id="IPR000073">
    <property type="entry name" value="AB_hydrolase_1"/>
</dbReference>
<evidence type="ECO:0000313" key="5">
    <source>
        <dbReference type="Proteomes" id="UP000243498"/>
    </source>
</evidence>
<protein>
    <recommendedName>
        <fullName evidence="3">AB hydrolase-1 domain-containing protein</fullName>
    </recommendedName>
</protein>
<reference evidence="4 5" key="1">
    <citation type="journal article" date="2016" name="Genome Biol. Evol.">
        <title>Divergent and convergent evolution of fungal pathogenicity.</title>
        <authorList>
            <person name="Shang Y."/>
            <person name="Xiao G."/>
            <person name="Zheng P."/>
            <person name="Cen K."/>
            <person name="Zhan S."/>
            <person name="Wang C."/>
        </authorList>
    </citation>
    <scope>NUCLEOTIDE SEQUENCE [LARGE SCALE GENOMIC DNA]</scope>
    <source>
        <strain evidence="4 5">RCEF 4871</strain>
    </source>
</reference>
<dbReference type="OMA" id="ECMNDIN"/>
<evidence type="ECO:0000313" key="4">
    <source>
        <dbReference type="EMBL" id="OAA44921.1"/>
    </source>
</evidence>
<dbReference type="Proteomes" id="UP000243498">
    <property type="component" value="Unassembled WGS sequence"/>
</dbReference>
<evidence type="ECO:0000259" key="3">
    <source>
        <dbReference type="Pfam" id="PF00561"/>
    </source>
</evidence>
<sequence length="201" mass="22777">MAEDVSSFIMDNVLTNVTMIGHSMGAKTAMVVALRSPEIVSNFVAVDNAPVDVALNGDFSKYIRGMHMVQSAKITRQAEADAILQKFEKSLPIRQFLLGNLYRTPGEDVQQFRIPLDILEKSLAHLGDFPYKNPQERRFKKPALFVRATKSHYIADDVLPVIGEFFPRFRLVNIDAGHWLISEKPDIFRQAVIKFLQEDVD</sequence>
<organism evidence="4 5">
    <name type="scientific">Metarhizium rileyi (strain RCEF 4871)</name>
    <name type="common">Nomuraea rileyi</name>
    <dbReference type="NCBI Taxonomy" id="1649241"/>
    <lineage>
        <taxon>Eukaryota</taxon>
        <taxon>Fungi</taxon>
        <taxon>Dikarya</taxon>
        <taxon>Ascomycota</taxon>
        <taxon>Pezizomycotina</taxon>
        <taxon>Sordariomycetes</taxon>
        <taxon>Hypocreomycetidae</taxon>
        <taxon>Hypocreales</taxon>
        <taxon>Clavicipitaceae</taxon>
        <taxon>Metarhizium</taxon>
    </lineage>
</organism>
<dbReference type="InterPro" id="IPR029058">
    <property type="entry name" value="AB_hydrolase_fold"/>
</dbReference>
<dbReference type="PANTHER" id="PTHR46118:SF4">
    <property type="entry name" value="PROTEIN ABHD11"/>
    <property type="match status" value="1"/>
</dbReference>
<dbReference type="Gene3D" id="3.40.50.1820">
    <property type="entry name" value="alpha/beta hydrolase"/>
    <property type="match status" value="1"/>
</dbReference>
<proteinExistence type="inferred from homology"/>
<dbReference type="SUPFAM" id="SSF53474">
    <property type="entry name" value="alpha/beta-Hydrolases"/>
    <property type="match status" value="1"/>
</dbReference>
<keyword evidence="2" id="KW-0378">Hydrolase</keyword>
<dbReference type="EMBL" id="AZHC01000009">
    <property type="protein sequence ID" value="OAA44921.1"/>
    <property type="molecule type" value="Genomic_DNA"/>
</dbReference>
<dbReference type="OrthoDB" id="8119704at2759"/>
<comment type="similarity">
    <text evidence="1">Belongs to the AB hydrolase superfamily.</text>
</comment>
<dbReference type="AlphaFoldDB" id="A0A167F8D4"/>
<dbReference type="Pfam" id="PF00561">
    <property type="entry name" value="Abhydrolase_1"/>
    <property type="match status" value="1"/>
</dbReference>
<feature type="domain" description="AB hydrolase-1" evidence="3">
    <location>
        <begin position="14"/>
        <end position="185"/>
    </location>
</feature>
<dbReference type="GO" id="GO:0052689">
    <property type="term" value="F:carboxylic ester hydrolase activity"/>
    <property type="evidence" value="ECO:0007669"/>
    <property type="project" value="TreeGrafter"/>
</dbReference>
<keyword evidence="5" id="KW-1185">Reference proteome</keyword>
<evidence type="ECO:0000256" key="2">
    <source>
        <dbReference type="ARBA" id="ARBA00022801"/>
    </source>
</evidence>
<name>A0A167F8D4_METRR</name>
<gene>
    <name evidence="4" type="ORF">NOR_03675</name>
</gene>
<dbReference type="GO" id="GO:0005739">
    <property type="term" value="C:mitochondrion"/>
    <property type="evidence" value="ECO:0007669"/>
    <property type="project" value="TreeGrafter"/>
</dbReference>
<comment type="caution">
    <text evidence="4">The sequence shown here is derived from an EMBL/GenBank/DDBJ whole genome shotgun (WGS) entry which is preliminary data.</text>
</comment>